<evidence type="ECO:0000313" key="4">
    <source>
        <dbReference type="Proteomes" id="UP000181790"/>
    </source>
</evidence>
<proteinExistence type="predicted"/>
<name>A0A1S2VPM3_9BACT</name>
<evidence type="ECO:0000256" key="1">
    <source>
        <dbReference type="ARBA" id="ARBA00022801"/>
    </source>
</evidence>
<dbReference type="GO" id="GO:0004553">
    <property type="term" value="F:hydrolase activity, hydrolyzing O-glycosyl compounds"/>
    <property type="evidence" value="ECO:0007669"/>
    <property type="project" value="InterPro"/>
</dbReference>
<dbReference type="EMBL" id="MORL01000001">
    <property type="protein sequence ID" value="OIN60702.1"/>
    <property type="molecule type" value="Genomic_DNA"/>
</dbReference>
<dbReference type="Pfam" id="PF01915">
    <property type="entry name" value="Glyco_hydro_3_C"/>
    <property type="match status" value="1"/>
</dbReference>
<reference evidence="3 4" key="1">
    <citation type="submission" date="2016-10" db="EMBL/GenBank/DDBJ databases">
        <title>Arsenicibacter rosenii gen. nov., sp. nov., an efficient arsenic-methylating bacterium isolated from an arsenic-contaminated paddy soil.</title>
        <authorList>
            <person name="Huang K."/>
        </authorList>
    </citation>
    <scope>NUCLEOTIDE SEQUENCE [LARGE SCALE GENOMIC DNA]</scope>
    <source>
        <strain evidence="3 4">SM-1</strain>
    </source>
</reference>
<dbReference type="GO" id="GO:0005975">
    <property type="term" value="P:carbohydrate metabolic process"/>
    <property type="evidence" value="ECO:0007669"/>
    <property type="project" value="InterPro"/>
</dbReference>
<comment type="caution">
    <text evidence="3">The sequence shown here is derived from an EMBL/GenBank/DDBJ whole genome shotgun (WGS) entry which is preliminary data.</text>
</comment>
<dbReference type="SUPFAM" id="SSF52279">
    <property type="entry name" value="Beta-D-glucan exohydrolase, C-terminal domain"/>
    <property type="match status" value="1"/>
</dbReference>
<evidence type="ECO:0000259" key="2">
    <source>
        <dbReference type="Pfam" id="PF01915"/>
    </source>
</evidence>
<keyword evidence="4" id="KW-1185">Reference proteome</keyword>
<protein>
    <recommendedName>
        <fullName evidence="2">Glycoside hydrolase family 3 C-terminal domain-containing protein</fullName>
    </recommendedName>
</protein>
<dbReference type="AlphaFoldDB" id="A0A1S2VPM3"/>
<dbReference type="Gene3D" id="3.40.50.1700">
    <property type="entry name" value="Glycoside hydrolase family 3 C-terminal domain"/>
    <property type="match status" value="1"/>
</dbReference>
<accession>A0A1S2VPM3</accession>
<dbReference type="Proteomes" id="UP000181790">
    <property type="component" value="Unassembled WGS sequence"/>
</dbReference>
<sequence>MQEKKVTVAEIDAARSFVLLKNAGPVLPLGRKGTLALIGPLANNRENMAGTWSVSGLFDQSVSLMDGLKNVAGNAVRVVYARGANIVSDPGLEERISIFGKPTYRDNRSNTVLIEEAVMCRPS</sequence>
<feature type="domain" description="Glycoside hydrolase family 3 C-terminal" evidence="2">
    <location>
        <begin position="18"/>
        <end position="89"/>
    </location>
</feature>
<organism evidence="3 4">
    <name type="scientific">Arsenicibacter rosenii</name>
    <dbReference type="NCBI Taxonomy" id="1750698"/>
    <lineage>
        <taxon>Bacteria</taxon>
        <taxon>Pseudomonadati</taxon>
        <taxon>Bacteroidota</taxon>
        <taxon>Cytophagia</taxon>
        <taxon>Cytophagales</taxon>
        <taxon>Spirosomataceae</taxon>
        <taxon>Arsenicibacter</taxon>
    </lineage>
</organism>
<gene>
    <name evidence="3" type="ORF">BLX24_00890</name>
</gene>
<dbReference type="InterPro" id="IPR036881">
    <property type="entry name" value="Glyco_hydro_3_C_sf"/>
</dbReference>
<keyword evidence="1" id="KW-0378">Hydrolase</keyword>
<evidence type="ECO:0000313" key="3">
    <source>
        <dbReference type="EMBL" id="OIN60702.1"/>
    </source>
</evidence>
<dbReference type="InterPro" id="IPR002772">
    <property type="entry name" value="Glyco_hydro_3_C"/>
</dbReference>